<organism evidence="1 4">
    <name type="scientific">Acanthamoeba polyphaga mimivirus</name>
    <name type="common">APMV</name>
    <dbReference type="NCBI Taxonomy" id="212035"/>
    <lineage>
        <taxon>Viruses</taxon>
        <taxon>Varidnaviria</taxon>
        <taxon>Bamfordvirae</taxon>
        <taxon>Nucleocytoviricota</taxon>
        <taxon>Megaviricetes</taxon>
        <taxon>Imitervirales</taxon>
        <taxon>Mimiviridae</taxon>
        <taxon>Megamimivirinae</taxon>
        <taxon>Mimivirus</taxon>
        <taxon>Mimivirus bradfordmassiliense</taxon>
    </lineage>
</organism>
<sequence length="213" mass="25064">MDNEYKNIDNKLKKEIGKFLTYNYSKNNNVVAIKYLGYVRLLNMNNSIRDLCMESSSKNMNDYNTFNNYVYNKIEELIYFMLDKYKKTEIESAGLRIIQIDKLCEELSLDAKKIVLDNLGIFDENFNYKKENSTAKLKFYLLFLLINHNKSCDKIALFNKMNNILKNFNPQYNVHSDPNVISFCDPNVISFCDTLVYNKLIDNKNLVALIKML</sequence>
<evidence type="ECO:0000313" key="5">
    <source>
        <dbReference type="Proteomes" id="UP000241474"/>
    </source>
</evidence>
<dbReference type="Proteomes" id="UP000274448">
    <property type="component" value="Segment"/>
</dbReference>
<dbReference type="KEGG" id="vg:9925571"/>
<dbReference type="GeneID" id="9925571"/>
<accession>E3VYJ8</accession>
<gene>
    <name evidence="1" type="primary">R902</name>
</gene>
<evidence type="ECO:0000313" key="4">
    <source>
        <dbReference type="Proteomes" id="UP000201519"/>
    </source>
</evidence>
<proteinExistence type="predicted"/>
<evidence type="ECO:0000313" key="1">
    <source>
        <dbReference type="EMBL" id="ADO18931.1"/>
    </source>
</evidence>
<dbReference type="EMBL" id="HQ336222">
    <property type="protein sequence ID" value="ADO18931.1"/>
    <property type="molecule type" value="Genomic_DNA"/>
</dbReference>
<evidence type="ECO:0000313" key="6">
    <source>
        <dbReference type="Proteomes" id="UP000274448"/>
    </source>
</evidence>
<dbReference type="RefSeq" id="YP_003987436.1">
    <property type="nucleotide sequence ID" value="NC_014649.1"/>
</dbReference>
<reference evidence="1 4" key="1">
    <citation type="journal article" date="2011" name="Virol. J.">
        <title>Breaking the 1000-gene barrier for Mimivirus using ultra-deep genome and transcriptome sequencing.</title>
        <authorList>
            <person name="Legendre M."/>
            <person name="Santini S."/>
            <person name="Rico A."/>
            <person name="Abergel C."/>
            <person name="Claverie J.M."/>
        </authorList>
    </citation>
    <scope>NUCLEOTIDE SEQUENCE [LARGE SCALE GENOMIC DNA]</scope>
</reference>
<dbReference type="Proteomes" id="UP000241474">
    <property type="component" value="Segment"/>
</dbReference>
<dbReference type="EMBL" id="KM982401">
    <property type="protein sequence ID" value="AKI79691.1"/>
    <property type="molecule type" value="Genomic_DNA"/>
</dbReference>
<dbReference type="EMBL" id="KM982403">
    <property type="protein sequence ID" value="AKI81580.1"/>
    <property type="molecule type" value="Genomic_DNA"/>
</dbReference>
<evidence type="ECO:0000313" key="3">
    <source>
        <dbReference type="EMBL" id="AKI81580.1"/>
    </source>
</evidence>
<reference evidence="5 6" key="2">
    <citation type="submission" date="2014-10" db="EMBL/GenBank/DDBJ databases">
        <title>Pan-genome analysis of Brazilian lineage A amoebal mimiviruses.</title>
        <authorList>
            <person name="Assis F.L."/>
            <person name="Abrahao J.S."/>
            <person name="Kroon E.G."/>
            <person name="Dornas F.P."/>
            <person name="Andrade K.R."/>
            <person name="Borato P.V.M."/>
            <person name="Pilotto M.R."/>
            <person name="Benamar S."/>
            <person name="LaScola B."/>
            <person name="Colson P."/>
        </authorList>
    </citation>
    <scope>NUCLEOTIDE SEQUENCE [LARGE SCALE GENOMIC DNA]</scope>
    <source>
        <strain evidence="3 6">Amazonia</strain>
        <strain evidence="2 5">Oyster</strain>
    </source>
</reference>
<protein>
    <submittedName>
        <fullName evidence="1">Uncharacterized protein</fullName>
    </submittedName>
</protein>
<evidence type="ECO:0000313" key="2">
    <source>
        <dbReference type="EMBL" id="AKI79691.1"/>
    </source>
</evidence>
<organismHost>
    <name type="scientific">Acanthamoeba polyphaga</name>
    <name type="common">Amoeba</name>
    <dbReference type="NCBI Taxonomy" id="5757"/>
</organismHost>
<accession>A0A0G2Y6V6</accession>
<keyword evidence="4" id="KW-1185">Reference proteome</keyword>
<name>A0A0G2Y6V6_MIMIV</name>
<dbReference type="Proteomes" id="UP000201519">
    <property type="component" value="Segment"/>
</dbReference>